<dbReference type="AlphaFoldDB" id="A0A4S2MF21"/>
<keyword evidence="2" id="KW-1185">Reference proteome</keyword>
<comment type="caution">
    <text evidence="1">The sequence shown here is derived from an EMBL/GenBank/DDBJ whole genome shotgun (WGS) entry which is preliminary data.</text>
</comment>
<dbReference type="EMBL" id="SJOL01000802">
    <property type="protein sequence ID" value="TGZ75331.1"/>
    <property type="molecule type" value="Genomic_DNA"/>
</dbReference>
<evidence type="ECO:0000313" key="2">
    <source>
        <dbReference type="Proteomes" id="UP000308267"/>
    </source>
</evidence>
<accession>A0A4S2MF21</accession>
<protein>
    <submittedName>
        <fullName evidence="1">Uncharacterized protein</fullName>
    </submittedName>
</protein>
<organism evidence="1 2">
    <name type="scientific">Opisthorchis felineus</name>
    <dbReference type="NCBI Taxonomy" id="147828"/>
    <lineage>
        <taxon>Eukaryota</taxon>
        <taxon>Metazoa</taxon>
        <taxon>Spiralia</taxon>
        <taxon>Lophotrochozoa</taxon>
        <taxon>Platyhelminthes</taxon>
        <taxon>Trematoda</taxon>
        <taxon>Digenea</taxon>
        <taxon>Opisthorchiida</taxon>
        <taxon>Opisthorchiata</taxon>
        <taxon>Opisthorchiidae</taxon>
        <taxon>Opisthorchis</taxon>
    </lineage>
</organism>
<evidence type="ECO:0000313" key="1">
    <source>
        <dbReference type="EMBL" id="TGZ75331.1"/>
    </source>
</evidence>
<name>A0A4S2MF21_OPIFE</name>
<gene>
    <name evidence="1" type="ORF">CRM22_000437</name>
</gene>
<proteinExistence type="predicted"/>
<dbReference type="Proteomes" id="UP000308267">
    <property type="component" value="Unassembled WGS sequence"/>
</dbReference>
<reference evidence="1 2" key="1">
    <citation type="journal article" date="2019" name="BMC Genomics">
        <title>New insights from Opisthorchis felineus genome: update on genomics of the epidemiologically important liver flukes.</title>
        <authorList>
            <person name="Ershov N.I."/>
            <person name="Mordvinov V.A."/>
            <person name="Prokhortchouk E.B."/>
            <person name="Pakharukova M.Y."/>
            <person name="Gunbin K.V."/>
            <person name="Ustyantsev K."/>
            <person name="Genaev M.A."/>
            <person name="Blinov A.G."/>
            <person name="Mazur A."/>
            <person name="Boulygina E."/>
            <person name="Tsygankova S."/>
            <person name="Khrameeva E."/>
            <person name="Chekanov N."/>
            <person name="Fan G."/>
            <person name="Xiao A."/>
            <person name="Zhang H."/>
            <person name="Xu X."/>
            <person name="Yang H."/>
            <person name="Solovyev V."/>
            <person name="Lee S.M."/>
            <person name="Liu X."/>
            <person name="Afonnikov D.A."/>
            <person name="Skryabin K.G."/>
        </authorList>
    </citation>
    <scope>NUCLEOTIDE SEQUENCE [LARGE SCALE GENOMIC DNA]</scope>
    <source>
        <strain evidence="1">AK-0245</strain>
        <tissue evidence="1">Whole organism</tissue>
    </source>
</reference>
<sequence length="255" mass="28039">MCIDDPVFDTDIVGSSGFRLLSAFLCALTDVEQTGIRKASAVCLPNASKMTAVLSSPSSVCSYDVVVFFYSVILTDVVQQQCDCLVKKLRNHETAICRRTRNFMLDSPDNAIAFDTDCRTSGVVHQMFGLISLLYRSRSRLPVVRTIRANQVKFANSLEDGTVSIFSLASLFLEGNKVSYCPRKCGVVVHFRPLHPKTHCKAQLWGAHSALTVSLVDPTVPTDTAPKVNKFIDAIFSSTPFPSMETLPVDLSNHI</sequence>